<reference evidence="4 5" key="1">
    <citation type="journal article" date="2023" name="Sci. Data">
        <title>Genome assembly of the Korean intertidal mud-creeper Batillaria attramentaria.</title>
        <authorList>
            <person name="Patra A.K."/>
            <person name="Ho P.T."/>
            <person name="Jun S."/>
            <person name="Lee S.J."/>
            <person name="Kim Y."/>
            <person name="Won Y.J."/>
        </authorList>
    </citation>
    <scope>NUCLEOTIDE SEQUENCE [LARGE SCALE GENOMIC DNA]</scope>
    <source>
        <strain evidence="4">Wonlab-2016</strain>
    </source>
</reference>
<dbReference type="Gene3D" id="2.60.120.40">
    <property type="match status" value="1"/>
</dbReference>
<comment type="caution">
    <text evidence="4">The sequence shown here is derived from an EMBL/GenBank/DDBJ whole genome shotgun (WGS) entry which is preliminary data.</text>
</comment>
<comment type="subcellular location">
    <subcellularLocation>
        <location evidence="1">Secreted</location>
    </subcellularLocation>
</comment>
<dbReference type="Proteomes" id="UP001519460">
    <property type="component" value="Unassembled WGS sequence"/>
</dbReference>
<evidence type="ECO:0000256" key="1">
    <source>
        <dbReference type="ARBA" id="ARBA00004613"/>
    </source>
</evidence>
<evidence type="ECO:0000313" key="4">
    <source>
        <dbReference type="EMBL" id="KAK7479062.1"/>
    </source>
</evidence>
<dbReference type="PROSITE" id="PS50871">
    <property type="entry name" value="C1Q"/>
    <property type="match status" value="1"/>
</dbReference>
<dbReference type="Pfam" id="PF00386">
    <property type="entry name" value="C1q"/>
    <property type="match status" value="1"/>
</dbReference>
<keyword evidence="2" id="KW-0964">Secreted</keyword>
<evidence type="ECO:0000313" key="5">
    <source>
        <dbReference type="Proteomes" id="UP001519460"/>
    </source>
</evidence>
<dbReference type="AlphaFoldDB" id="A0ABD0JVG3"/>
<dbReference type="SMART" id="SM00110">
    <property type="entry name" value="C1Q"/>
    <property type="match status" value="1"/>
</dbReference>
<dbReference type="PRINTS" id="PR00007">
    <property type="entry name" value="COMPLEMNTC1Q"/>
</dbReference>
<sequence length="149" mass="16373">MLFTFIPPATEEHRVSFHAKLSSPASLSSGQILIPDHIITNQGNAYNAATGYFTATYNGTYVFLATTGPSQSSSYHADLDLMANNEVMSSIRTTYSYSGNYPTAKTGSCHAVVHLTSGQQVWLKCHYRSHFDSQLTTFSGYLLSVDEEE</sequence>
<dbReference type="PANTHER" id="PTHR15427:SF50">
    <property type="entry name" value="COMPLEMENT C1Q TUMOR NECROSIS FACTOR-RELATED PROTEIN 2-LIKE"/>
    <property type="match status" value="1"/>
</dbReference>
<evidence type="ECO:0000259" key="3">
    <source>
        <dbReference type="PROSITE" id="PS50871"/>
    </source>
</evidence>
<evidence type="ECO:0000256" key="2">
    <source>
        <dbReference type="ARBA" id="ARBA00022525"/>
    </source>
</evidence>
<feature type="domain" description="C1q" evidence="3">
    <location>
        <begin position="10"/>
        <end position="149"/>
    </location>
</feature>
<dbReference type="PANTHER" id="PTHR15427">
    <property type="entry name" value="EMILIN ELASTIN MICROFIBRIL INTERFACE-LOCATED PROTEIN ELASTIN MICROFIBRIL INTERFACER"/>
    <property type="match status" value="1"/>
</dbReference>
<proteinExistence type="predicted"/>
<protein>
    <recommendedName>
        <fullName evidence="3">C1q domain-containing protein</fullName>
    </recommendedName>
</protein>
<gene>
    <name evidence="4" type="ORF">BaRGS_00029732</name>
</gene>
<dbReference type="EMBL" id="JACVVK020000312">
    <property type="protein sequence ID" value="KAK7479062.1"/>
    <property type="molecule type" value="Genomic_DNA"/>
</dbReference>
<dbReference type="SUPFAM" id="SSF49842">
    <property type="entry name" value="TNF-like"/>
    <property type="match status" value="1"/>
</dbReference>
<dbReference type="InterPro" id="IPR050392">
    <property type="entry name" value="Collagen/C1q_domain"/>
</dbReference>
<dbReference type="InterPro" id="IPR008983">
    <property type="entry name" value="Tumour_necrosis_fac-like_dom"/>
</dbReference>
<organism evidence="4 5">
    <name type="scientific">Batillaria attramentaria</name>
    <dbReference type="NCBI Taxonomy" id="370345"/>
    <lineage>
        <taxon>Eukaryota</taxon>
        <taxon>Metazoa</taxon>
        <taxon>Spiralia</taxon>
        <taxon>Lophotrochozoa</taxon>
        <taxon>Mollusca</taxon>
        <taxon>Gastropoda</taxon>
        <taxon>Caenogastropoda</taxon>
        <taxon>Sorbeoconcha</taxon>
        <taxon>Cerithioidea</taxon>
        <taxon>Batillariidae</taxon>
        <taxon>Batillaria</taxon>
    </lineage>
</organism>
<dbReference type="InterPro" id="IPR001073">
    <property type="entry name" value="C1q_dom"/>
</dbReference>
<dbReference type="GO" id="GO:0005576">
    <property type="term" value="C:extracellular region"/>
    <property type="evidence" value="ECO:0007669"/>
    <property type="project" value="UniProtKB-SubCell"/>
</dbReference>
<keyword evidence="5" id="KW-1185">Reference proteome</keyword>
<accession>A0ABD0JVG3</accession>
<name>A0ABD0JVG3_9CAEN</name>